<dbReference type="Gene3D" id="2.60.120.290">
    <property type="entry name" value="Spermadhesin, CUB domain"/>
    <property type="match status" value="1"/>
</dbReference>
<accession>A0AAV4G0Q9</accession>
<dbReference type="InterPro" id="IPR000859">
    <property type="entry name" value="CUB_dom"/>
</dbReference>
<feature type="compositionally biased region" description="Basic and acidic residues" evidence="3">
    <location>
        <begin position="260"/>
        <end position="271"/>
    </location>
</feature>
<dbReference type="CDD" id="cd00041">
    <property type="entry name" value="CUB"/>
    <property type="match status" value="1"/>
</dbReference>
<feature type="region of interest" description="Disordered" evidence="3">
    <location>
        <begin position="1"/>
        <end position="20"/>
    </location>
</feature>
<gene>
    <name evidence="6" type="ORF">ElyMa_003986900</name>
</gene>
<evidence type="ECO:0000313" key="7">
    <source>
        <dbReference type="Proteomes" id="UP000762676"/>
    </source>
</evidence>
<sequence>MLDTPSKVQTRRRMEESPCGDTTIMLPNDVQYSEQFKYITSPYYPEPFPGNITCEWTFSSPSPMEFELVDFDGSETCIDESIQFAFGPVDMLRGLPLNIVQRETQVCGSAQNQIISVEGTFDHSFCPYTARVRYHKSYDGGNHKGFMLRYKMIEPFRWNCYNRGMRRSRSTVAIIVGSVAVLIVCTALFLVASRLWARYKKQKQKQESIRTHLIGKWLDHSSREWYTDKFSTFLITPKDFKIKSTPPAYLHLLDAAKGKQQDEAQAHDKLQDTVGDTEELGQSNEDGNATRSGQPEKIQAQRLE</sequence>
<keyword evidence="4" id="KW-1133">Transmembrane helix</keyword>
<dbReference type="InterPro" id="IPR035914">
    <property type="entry name" value="Sperma_CUB_dom_sf"/>
</dbReference>
<dbReference type="Proteomes" id="UP000762676">
    <property type="component" value="Unassembled WGS sequence"/>
</dbReference>
<feature type="region of interest" description="Disordered" evidence="3">
    <location>
        <begin position="260"/>
        <end position="304"/>
    </location>
</feature>
<evidence type="ECO:0000256" key="3">
    <source>
        <dbReference type="SAM" id="MobiDB-lite"/>
    </source>
</evidence>
<reference evidence="6 7" key="1">
    <citation type="journal article" date="2021" name="Elife">
        <title>Chloroplast acquisition without the gene transfer in kleptoplastic sea slugs, Plakobranchus ocellatus.</title>
        <authorList>
            <person name="Maeda T."/>
            <person name="Takahashi S."/>
            <person name="Yoshida T."/>
            <person name="Shimamura S."/>
            <person name="Takaki Y."/>
            <person name="Nagai Y."/>
            <person name="Toyoda A."/>
            <person name="Suzuki Y."/>
            <person name="Arimoto A."/>
            <person name="Ishii H."/>
            <person name="Satoh N."/>
            <person name="Nishiyama T."/>
            <person name="Hasebe M."/>
            <person name="Maruyama T."/>
            <person name="Minagawa J."/>
            <person name="Obokata J."/>
            <person name="Shigenobu S."/>
        </authorList>
    </citation>
    <scope>NUCLEOTIDE SEQUENCE [LARGE SCALE GENOMIC DNA]</scope>
</reference>
<keyword evidence="4" id="KW-0812">Transmembrane</keyword>
<organism evidence="6 7">
    <name type="scientific">Elysia marginata</name>
    <dbReference type="NCBI Taxonomy" id="1093978"/>
    <lineage>
        <taxon>Eukaryota</taxon>
        <taxon>Metazoa</taxon>
        <taxon>Spiralia</taxon>
        <taxon>Lophotrochozoa</taxon>
        <taxon>Mollusca</taxon>
        <taxon>Gastropoda</taxon>
        <taxon>Heterobranchia</taxon>
        <taxon>Euthyneura</taxon>
        <taxon>Panpulmonata</taxon>
        <taxon>Sacoglossa</taxon>
        <taxon>Placobranchoidea</taxon>
        <taxon>Plakobranchidae</taxon>
        <taxon>Elysia</taxon>
    </lineage>
</organism>
<dbReference type="SMART" id="SM00042">
    <property type="entry name" value="CUB"/>
    <property type="match status" value="1"/>
</dbReference>
<dbReference type="EMBL" id="BMAT01008107">
    <property type="protein sequence ID" value="GFR78110.1"/>
    <property type="molecule type" value="Genomic_DNA"/>
</dbReference>
<evidence type="ECO:0000259" key="5">
    <source>
        <dbReference type="PROSITE" id="PS01180"/>
    </source>
</evidence>
<evidence type="ECO:0000313" key="6">
    <source>
        <dbReference type="EMBL" id="GFR78110.1"/>
    </source>
</evidence>
<evidence type="ECO:0000256" key="2">
    <source>
        <dbReference type="PROSITE-ProRule" id="PRU00059"/>
    </source>
</evidence>
<proteinExistence type="predicted"/>
<dbReference type="SUPFAM" id="SSF49854">
    <property type="entry name" value="Spermadhesin, CUB domain"/>
    <property type="match status" value="1"/>
</dbReference>
<feature type="domain" description="CUB" evidence="5">
    <location>
        <begin position="19"/>
        <end position="153"/>
    </location>
</feature>
<name>A0AAV4G0Q9_9GAST</name>
<keyword evidence="4" id="KW-0472">Membrane</keyword>
<feature type="compositionally biased region" description="Polar residues" evidence="3">
    <location>
        <begin position="280"/>
        <end position="293"/>
    </location>
</feature>
<feature type="transmembrane region" description="Helical" evidence="4">
    <location>
        <begin position="172"/>
        <end position="197"/>
    </location>
</feature>
<comment type="caution">
    <text evidence="6">The sequence shown here is derived from an EMBL/GenBank/DDBJ whole genome shotgun (WGS) entry which is preliminary data.</text>
</comment>
<dbReference type="AlphaFoldDB" id="A0AAV4G0Q9"/>
<evidence type="ECO:0000256" key="1">
    <source>
        <dbReference type="ARBA" id="ARBA00023157"/>
    </source>
</evidence>
<protein>
    <recommendedName>
        <fullName evidence="5">CUB domain-containing protein</fullName>
    </recommendedName>
</protein>
<keyword evidence="7" id="KW-1185">Reference proteome</keyword>
<dbReference type="PROSITE" id="PS01180">
    <property type="entry name" value="CUB"/>
    <property type="match status" value="1"/>
</dbReference>
<comment type="caution">
    <text evidence="2">Lacks conserved residue(s) required for the propagation of feature annotation.</text>
</comment>
<evidence type="ECO:0000256" key="4">
    <source>
        <dbReference type="SAM" id="Phobius"/>
    </source>
</evidence>
<keyword evidence="1" id="KW-1015">Disulfide bond</keyword>